<evidence type="ECO:0000256" key="10">
    <source>
        <dbReference type="ARBA" id="ARBA00022741"/>
    </source>
</evidence>
<evidence type="ECO:0000256" key="6">
    <source>
        <dbReference type="ARBA" id="ARBA00013948"/>
    </source>
</evidence>
<dbReference type="GO" id="GO:0043657">
    <property type="term" value="C:host cell"/>
    <property type="evidence" value="ECO:0007669"/>
    <property type="project" value="UniProtKB-SubCell"/>
</dbReference>
<comment type="function">
    <text evidence="1">Component of the EKC/KEOPS complex that is required for the formation of a threonylcarbamoyl group on adenosine at position 37 (t(6)A37) in tRNAs that read codons beginning with adenine. The complex is probably involved in the transfer of the threonylcarbamoyl moiety of threonylcarbamoyl-AMP (TC-AMP) to the N6 group of A37. BUD32 has ATPase activity in the context of the EKC/KEOPS complex and likely plays a supporting role to the catalytic subunit KAE1. The EKC/KEOPS complex also promotes both telomere uncapping and telomere elongation. The complex is required for efficient recruitment of transcriptional coactivators.</text>
</comment>
<dbReference type="InterPro" id="IPR000719">
    <property type="entry name" value="Prot_kinase_dom"/>
</dbReference>
<dbReference type="InterPro" id="IPR011009">
    <property type="entry name" value="Kinase-like_dom_sf"/>
</dbReference>
<dbReference type="AlphaFoldDB" id="A0A2I1D0S7"/>
<dbReference type="GO" id="GO:0005524">
    <property type="term" value="F:ATP binding"/>
    <property type="evidence" value="ECO:0007669"/>
    <property type="project" value="UniProtKB-KW"/>
</dbReference>
<feature type="domain" description="Protein kinase" evidence="19">
    <location>
        <begin position="117"/>
        <end position="464"/>
    </location>
</feature>
<evidence type="ECO:0000256" key="11">
    <source>
        <dbReference type="ARBA" id="ARBA00022777"/>
    </source>
</evidence>
<gene>
    <name evidence="20" type="ORF">P168DRAFT_163165</name>
</gene>
<keyword evidence="21" id="KW-1185">Reference proteome</keyword>
<evidence type="ECO:0000256" key="12">
    <source>
        <dbReference type="ARBA" id="ARBA00022840"/>
    </source>
</evidence>
<keyword evidence="11" id="KW-0418">Kinase</keyword>
<comment type="subcellular location">
    <subcellularLocation>
        <location evidence="3">Chromosome</location>
        <location evidence="3">Telomere</location>
    </subcellularLocation>
    <subcellularLocation>
        <location evidence="2">Host cell</location>
    </subcellularLocation>
</comment>
<accession>A0A2I1D0S7</accession>
<keyword evidence="12" id="KW-0067">ATP-binding</keyword>
<dbReference type="GO" id="GO:0004674">
    <property type="term" value="F:protein serine/threonine kinase activity"/>
    <property type="evidence" value="ECO:0007669"/>
    <property type="project" value="UniProtKB-KW"/>
</dbReference>
<dbReference type="PROSITE" id="PS00109">
    <property type="entry name" value="PROTEIN_KINASE_TYR"/>
    <property type="match status" value="1"/>
</dbReference>
<dbReference type="PANTHER" id="PTHR22984">
    <property type="entry name" value="SERINE/THREONINE-PROTEIN KINASE PIM"/>
    <property type="match status" value="1"/>
</dbReference>
<dbReference type="PROSITE" id="PS50011">
    <property type="entry name" value="PROTEIN_KINASE_DOM"/>
    <property type="match status" value="1"/>
</dbReference>
<feature type="compositionally biased region" description="Basic and acidic residues" evidence="18">
    <location>
        <begin position="75"/>
        <end position="90"/>
    </location>
</feature>
<evidence type="ECO:0000256" key="7">
    <source>
        <dbReference type="ARBA" id="ARBA00019973"/>
    </source>
</evidence>
<dbReference type="VEuPathDB" id="FungiDB:P168DRAFT_163165"/>
<name>A0A2I1D0S7_ASPC2</name>
<keyword evidence="13" id="KW-0158">Chromosome</keyword>
<dbReference type="OrthoDB" id="8596411at2759"/>
<dbReference type="SMART" id="SM00220">
    <property type="entry name" value="S_TKc"/>
    <property type="match status" value="1"/>
</dbReference>
<organism evidence="20 21">
    <name type="scientific">Aspergillus campestris (strain IBT 28561)</name>
    <dbReference type="NCBI Taxonomy" id="1392248"/>
    <lineage>
        <taxon>Eukaryota</taxon>
        <taxon>Fungi</taxon>
        <taxon>Dikarya</taxon>
        <taxon>Ascomycota</taxon>
        <taxon>Pezizomycotina</taxon>
        <taxon>Eurotiomycetes</taxon>
        <taxon>Eurotiomycetidae</taxon>
        <taxon>Eurotiales</taxon>
        <taxon>Aspergillaceae</taxon>
        <taxon>Aspergillus</taxon>
        <taxon>Aspergillus subgen. Circumdati</taxon>
    </lineage>
</organism>
<evidence type="ECO:0000256" key="8">
    <source>
        <dbReference type="ARBA" id="ARBA00022527"/>
    </source>
</evidence>
<dbReference type="EC" id="2.7.11.1" evidence="5"/>
<sequence length="514" mass="59201">MAEAPLQDAHGRPIYGLDQNGYPWMNALATVMYLLVDPDQPISQTYPRLHRIVRRRFHDAMIARGHTKISQCTHADAKGIRTDDSEKQAEDLELSSNETDKTRDRWRKACEDLTDIWDRTGFYGAGTFASVFSARHRLMPSDLWAVKMERLKTNQMAWLKWDSPKMTRLAEDTGELPYVPREALLLLLLDQCERFPTLHSVYSCGSYSSTIMEGYADDAHSVAHLTQPLPADYDQAAARLLPSRTGIVLMDQKRPVLNEIQSCKVASQLLEGFAALRDMNVSHGDLSHNNYMIQEDLETHLIDLGLLSFGLDDVDFQAEISGHIFFREYQLTPEQAMEHTKLLDGVDFEGLRKFNFDCKLPHDARCFHLWHLVCIFYEVLHGYAAWENRAWNPNLSREQNELRKFYLTTVGVDEALARRDRLINEDLPIREDLSQDCADMLRMTFEKDPPLRPTLTEMEAMSWFGQWAFHPEGEFHRPPVEDVTYPPRDDVPCPPRDDVTYSPDDGVPYPPHDD</sequence>
<dbReference type="InterPro" id="IPR008266">
    <property type="entry name" value="Tyr_kinase_AS"/>
</dbReference>
<keyword evidence="8" id="KW-0723">Serine/threonine-protein kinase</keyword>
<dbReference type="GO" id="GO:0000781">
    <property type="term" value="C:chromosome, telomeric region"/>
    <property type="evidence" value="ECO:0007669"/>
    <property type="project" value="UniProtKB-SubCell"/>
</dbReference>
<dbReference type="SUPFAM" id="SSF56112">
    <property type="entry name" value="Protein kinase-like (PK-like)"/>
    <property type="match status" value="1"/>
</dbReference>
<comment type="catalytic activity">
    <reaction evidence="16">
        <text>L-threonyl-[protein] + ATP = O-phospho-L-threonyl-[protein] + ADP + H(+)</text>
        <dbReference type="Rhea" id="RHEA:46608"/>
        <dbReference type="Rhea" id="RHEA-COMP:11060"/>
        <dbReference type="Rhea" id="RHEA-COMP:11605"/>
        <dbReference type="ChEBI" id="CHEBI:15378"/>
        <dbReference type="ChEBI" id="CHEBI:30013"/>
        <dbReference type="ChEBI" id="CHEBI:30616"/>
        <dbReference type="ChEBI" id="CHEBI:61977"/>
        <dbReference type="ChEBI" id="CHEBI:456216"/>
        <dbReference type="EC" id="2.7.11.1"/>
    </reaction>
</comment>
<evidence type="ECO:0000256" key="1">
    <source>
        <dbReference type="ARBA" id="ARBA00003747"/>
    </source>
</evidence>
<evidence type="ECO:0000256" key="15">
    <source>
        <dbReference type="ARBA" id="ARBA00033194"/>
    </source>
</evidence>
<evidence type="ECO:0000256" key="9">
    <source>
        <dbReference type="ARBA" id="ARBA00022679"/>
    </source>
</evidence>
<evidence type="ECO:0000256" key="18">
    <source>
        <dbReference type="SAM" id="MobiDB-lite"/>
    </source>
</evidence>
<keyword evidence="13" id="KW-0779">Telomere</keyword>
<evidence type="ECO:0000313" key="21">
    <source>
        <dbReference type="Proteomes" id="UP000234254"/>
    </source>
</evidence>
<comment type="subunit">
    <text evidence="4">Component of the EKC/KEOPS complex composed of at least BUD32, CGI121, GON7, KAE1 and PCC1; the whole complex dimerizes.</text>
</comment>
<feature type="region of interest" description="Disordered" evidence="18">
    <location>
        <begin position="476"/>
        <end position="514"/>
    </location>
</feature>
<feature type="region of interest" description="Disordered" evidence="18">
    <location>
        <begin position="74"/>
        <end position="100"/>
    </location>
</feature>
<comment type="caution">
    <text evidence="20">The sequence shown here is derived from an EMBL/GenBank/DDBJ whole genome shotgun (WGS) entry which is preliminary data.</text>
</comment>
<dbReference type="GO" id="GO:0005737">
    <property type="term" value="C:cytoplasm"/>
    <property type="evidence" value="ECO:0007669"/>
    <property type="project" value="TreeGrafter"/>
</dbReference>
<dbReference type="Proteomes" id="UP000234254">
    <property type="component" value="Unassembled WGS sequence"/>
</dbReference>
<evidence type="ECO:0000256" key="4">
    <source>
        <dbReference type="ARBA" id="ARBA00011534"/>
    </source>
</evidence>
<dbReference type="EMBL" id="MSFM01000007">
    <property type="protein sequence ID" value="PKY03479.1"/>
    <property type="molecule type" value="Genomic_DNA"/>
</dbReference>
<evidence type="ECO:0000256" key="17">
    <source>
        <dbReference type="ARBA" id="ARBA00048679"/>
    </source>
</evidence>
<dbReference type="Gene3D" id="1.10.510.10">
    <property type="entry name" value="Transferase(Phosphotransferase) domain 1"/>
    <property type="match status" value="1"/>
</dbReference>
<evidence type="ECO:0000256" key="16">
    <source>
        <dbReference type="ARBA" id="ARBA00047899"/>
    </source>
</evidence>
<comment type="catalytic activity">
    <reaction evidence="17">
        <text>L-seryl-[protein] + ATP = O-phospho-L-seryl-[protein] + ADP + H(+)</text>
        <dbReference type="Rhea" id="RHEA:17989"/>
        <dbReference type="Rhea" id="RHEA-COMP:9863"/>
        <dbReference type="Rhea" id="RHEA-COMP:11604"/>
        <dbReference type="ChEBI" id="CHEBI:15378"/>
        <dbReference type="ChEBI" id="CHEBI:29999"/>
        <dbReference type="ChEBI" id="CHEBI:30616"/>
        <dbReference type="ChEBI" id="CHEBI:83421"/>
        <dbReference type="ChEBI" id="CHEBI:456216"/>
        <dbReference type="EC" id="2.7.11.1"/>
    </reaction>
</comment>
<proteinExistence type="predicted"/>
<evidence type="ECO:0000313" key="20">
    <source>
        <dbReference type="EMBL" id="PKY03479.1"/>
    </source>
</evidence>
<evidence type="ECO:0000256" key="2">
    <source>
        <dbReference type="ARBA" id="ARBA00004340"/>
    </source>
</evidence>
<dbReference type="InterPro" id="IPR051138">
    <property type="entry name" value="PIM_Ser/Thr_kinase"/>
</dbReference>
<feature type="compositionally biased region" description="Basic and acidic residues" evidence="18">
    <location>
        <begin position="487"/>
        <end position="499"/>
    </location>
</feature>
<keyword evidence="10" id="KW-0547">Nucleotide-binding</keyword>
<dbReference type="PANTHER" id="PTHR22984:SF25">
    <property type="entry name" value="PROTEIN KINASE DOMAIN-CONTAINING PROTEIN"/>
    <property type="match status" value="1"/>
</dbReference>
<protein>
    <recommendedName>
        <fullName evidence="7">EKC/KEOPS complex subunit BUD32</fullName>
        <ecNumber evidence="5">2.7.11.1</ecNumber>
    </recommendedName>
    <alternativeName>
        <fullName evidence="14 15">Atypical Serine/threonine protein kinase BUD32</fullName>
    </alternativeName>
    <alternativeName>
        <fullName evidence="6">EKC/KEOPS complex subunit bud32</fullName>
    </alternativeName>
</protein>
<reference evidence="20" key="1">
    <citation type="submission" date="2016-12" db="EMBL/GenBank/DDBJ databases">
        <title>The genomes of Aspergillus section Nigri reveals drivers in fungal speciation.</title>
        <authorList>
            <consortium name="DOE Joint Genome Institute"/>
            <person name="Vesth T.C."/>
            <person name="Nybo J."/>
            <person name="Theobald S."/>
            <person name="Brandl J."/>
            <person name="Frisvad J.C."/>
            <person name="Nielsen K.F."/>
            <person name="Lyhne E.K."/>
            <person name="Kogle M.E."/>
            <person name="Kuo A."/>
            <person name="Riley R."/>
            <person name="Clum A."/>
            <person name="Nolan M."/>
            <person name="Lipzen A."/>
            <person name="Salamov A."/>
            <person name="Henrissat B."/>
            <person name="Wiebenga A."/>
            <person name="De vries R.P."/>
            <person name="Grigoriev I.V."/>
            <person name="Mortensen U.H."/>
            <person name="Andersen M.R."/>
            <person name="Baker S.E."/>
        </authorList>
    </citation>
    <scope>NUCLEOTIDE SEQUENCE</scope>
    <source>
        <strain evidence="20">IBT 28561</strain>
    </source>
</reference>
<keyword evidence="9" id="KW-0808">Transferase</keyword>
<dbReference type="RefSeq" id="XP_024692073.1">
    <property type="nucleotide sequence ID" value="XM_024832856.1"/>
</dbReference>
<evidence type="ECO:0000256" key="13">
    <source>
        <dbReference type="ARBA" id="ARBA00022895"/>
    </source>
</evidence>
<dbReference type="GeneID" id="36540379"/>
<evidence type="ECO:0000256" key="3">
    <source>
        <dbReference type="ARBA" id="ARBA00004574"/>
    </source>
</evidence>
<evidence type="ECO:0000256" key="5">
    <source>
        <dbReference type="ARBA" id="ARBA00012513"/>
    </source>
</evidence>
<evidence type="ECO:0000256" key="14">
    <source>
        <dbReference type="ARBA" id="ARBA00030980"/>
    </source>
</evidence>
<evidence type="ECO:0000259" key="19">
    <source>
        <dbReference type="PROSITE" id="PS50011"/>
    </source>
</evidence>